<comment type="similarity">
    <text evidence="1 4">Belongs to the short-chain dehydrogenases/reductases (SDR) family.</text>
</comment>
<dbReference type="PANTHER" id="PTHR24320:SF282">
    <property type="entry name" value="WW DOMAIN-CONTAINING OXIDOREDUCTASE"/>
    <property type="match status" value="1"/>
</dbReference>
<dbReference type="GO" id="GO:0016491">
    <property type="term" value="F:oxidoreductase activity"/>
    <property type="evidence" value="ECO:0007669"/>
    <property type="project" value="UniProtKB-KW"/>
</dbReference>
<dbReference type="PRINTS" id="PR00080">
    <property type="entry name" value="SDRFAMILY"/>
</dbReference>
<sequence>MPFVNKSGFFDPSTAPYYDPKETRKVVFITGGNSGIGWYTVLHLYLHGYIVYVAGRTESKVLKAIDDIKIEAEKRQSKDKETIKHPLGELNYIHIDLLDLSTVIKAVAKFSEKEKILDVLINNAGLMGVPYEITKDDYEIQYQVNFVAHYLLTLKLLPFLQSAIKIGVTPRIINLASIGHNFQFKHFTPEQNKLDKFPNSIFTWVRYGIAKSSQIQFAKELANHYPDILSVSVHPGVILGTELYNHWKNIPIIGIGARGIFALSDKLIGVSNEEGSLATLRAALDPSLTLKENGEYLVTGGKIDEPSKIASNTQYSKETWDWNYEQLKKRGYDI</sequence>
<keyword evidence="3" id="KW-0560">Oxidoreductase</keyword>
<dbReference type="CGD" id="CAL0000165237">
    <property type="gene designation" value="Cd36_01490"/>
</dbReference>
<keyword evidence="2" id="KW-0521">NADP</keyword>
<evidence type="ECO:0000256" key="3">
    <source>
        <dbReference type="ARBA" id="ARBA00023002"/>
    </source>
</evidence>
<evidence type="ECO:0000313" key="6">
    <source>
        <dbReference type="EMBL" id="CAX44411.1"/>
    </source>
</evidence>
<dbReference type="SUPFAM" id="SSF51735">
    <property type="entry name" value="NAD(P)-binding Rossmann-fold domains"/>
    <property type="match status" value="1"/>
</dbReference>
<dbReference type="InterPro" id="IPR036291">
    <property type="entry name" value="NAD(P)-bd_dom_sf"/>
</dbReference>
<dbReference type="RefSeq" id="XP_002416826.1">
    <property type="nucleotide sequence ID" value="XM_002416781.1"/>
</dbReference>
<dbReference type="EMBL" id="FM992688">
    <property type="protein sequence ID" value="CAX44411.1"/>
    <property type="molecule type" value="Genomic_DNA"/>
</dbReference>
<dbReference type="PANTHER" id="PTHR24320">
    <property type="entry name" value="RETINOL DEHYDROGENASE"/>
    <property type="match status" value="1"/>
</dbReference>
<dbReference type="PRINTS" id="PR00081">
    <property type="entry name" value="GDHRDH"/>
</dbReference>
<evidence type="ECO:0000313" key="5">
    <source>
        <dbReference type="CGD" id="CAL0000165237"/>
    </source>
</evidence>
<dbReference type="AlphaFoldDB" id="B9W6V5"/>
<dbReference type="InterPro" id="IPR002347">
    <property type="entry name" value="SDR_fam"/>
</dbReference>
<dbReference type="Proteomes" id="UP000002605">
    <property type="component" value="Chromosome 1"/>
</dbReference>
<reference evidence="6 7" key="1">
    <citation type="journal article" date="2009" name="Genome Res.">
        <title>Comparative genomics of the fungal pathogens Candida dubliniensis and Candida albicans.</title>
        <authorList>
            <person name="Jackson A.P."/>
            <person name="Gamble J.A."/>
            <person name="Yeomans T."/>
            <person name="Moran G.P."/>
            <person name="Saunders D."/>
            <person name="Harris D."/>
            <person name="Aslett M."/>
            <person name="Barrell J.F."/>
            <person name="Butler G."/>
            <person name="Citiulo F."/>
            <person name="Coleman D.C."/>
            <person name="de Groot P.W.J."/>
            <person name="Goodwin T.J."/>
            <person name="Quail M.A."/>
            <person name="McQuillan J."/>
            <person name="Munro C.A."/>
            <person name="Pain A."/>
            <person name="Poulter R.T."/>
            <person name="Rajandream M.A."/>
            <person name="Renauld H."/>
            <person name="Spiering M.J."/>
            <person name="Tivey A."/>
            <person name="Gow N.A.R."/>
            <person name="Barrell B."/>
            <person name="Sullivan D.J."/>
            <person name="Berriman M."/>
        </authorList>
    </citation>
    <scope>NUCLEOTIDE SEQUENCE [LARGE SCALE GENOMIC DNA]</scope>
    <source>
        <strain evidence="7">CD36 / ATCC MYA-646 / CBS 7987 / NCPF 3949 / NRRL Y-17841</strain>
    </source>
</reference>
<dbReference type="Pfam" id="PF00106">
    <property type="entry name" value="adh_short"/>
    <property type="match status" value="1"/>
</dbReference>
<evidence type="ECO:0000313" key="7">
    <source>
        <dbReference type="Proteomes" id="UP000002605"/>
    </source>
</evidence>
<dbReference type="OrthoDB" id="191139at2759"/>
<organism evidence="6 7">
    <name type="scientific">Candida dubliniensis (strain CD36 / ATCC MYA-646 / CBS 7987 / NCPF 3949 / NRRL Y-17841)</name>
    <name type="common">Yeast</name>
    <dbReference type="NCBI Taxonomy" id="573826"/>
    <lineage>
        <taxon>Eukaryota</taxon>
        <taxon>Fungi</taxon>
        <taxon>Dikarya</taxon>
        <taxon>Ascomycota</taxon>
        <taxon>Saccharomycotina</taxon>
        <taxon>Pichiomycetes</taxon>
        <taxon>Debaryomycetaceae</taxon>
        <taxon>Candida/Lodderomyces clade</taxon>
        <taxon>Candida</taxon>
    </lineage>
</organism>
<dbReference type="HOGENOM" id="CLU_010194_44_6_1"/>
<dbReference type="eggNOG" id="KOG1208">
    <property type="taxonomic scope" value="Eukaryota"/>
</dbReference>
<evidence type="ECO:0000256" key="4">
    <source>
        <dbReference type="RuleBase" id="RU000363"/>
    </source>
</evidence>
<evidence type="ECO:0000256" key="1">
    <source>
        <dbReference type="ARBA" id="ARBA00006484"/>
    </source>
</evidence>
<dbReference type="Gene3D" id="3.40.50.720">
    <property type="entry name" value="NAD(P)-binding Rossmann-like Domain"/>
    <property type="match status" value="1"/>
</dbReference>
<proteinExistence type="inferred from homology"/>
<protein>
    <submittedName>
        <fullName evidence="6">Short-chain dehydrogenase/reductase family member, putative</fullName>
    </submittedName>
</protein>
<accession>B9W6V5</accession>
<evidence type="ECO:0000256" key="2">
    <source>
        <dbReference type="ARBA" id="ARBA00022857"/>
    </source>
</evidence>
<keyword evidence="7" id="KW-1185">Reference proteome</keyword>
<dbReference type="GeneID" id="8044359"/>
<gene>
    <name evidence="5" type="ordered locus">Cd36_01490</name>
    <name evidence="6" type="ORF">CD36_01490</name>
</gene>
<name>B9W6V5_CANDC</name>
<dbReference type="KEGG" id="cdu:CD36_01490"/>